<sequence>MAELRKARVAVVMGGKSSEREISIASGTPVAQALSTLGYEVHSIDYDERFIDAIRTIAPDVVFNALHGAGGEDGEMQGVLEHLGVAYTGSGIAACALAMDKHLVKKLFAAEGLPTAAWDHFDLDGGALPLLPGSLDLPLVVKPRYEGSSIGVRIVRTHEQWSAAVIELSHSYGCVLAEEFVAGREFTCAVLGEEALPIVEIVANRDGFYSTDAKYEPGGSTHIAPAKIDADLASRMQMLALSAHRLLGMRDYSRTDFIVSEQNRPYLLEINALPGLTTTSLLPDAAAAVGIGFDALVERIVGYALARGRRRNAA</sequence>
<keyword evidence="8" id="KW-0573">Peptidoglycan synthesis</keyword>
<comment type="subcellular location">
    <subcellularLocation>
        <location evidence="1">Cytoplasm</location>
    </subcellularLocation>
</comment>
<dbReference type="SUPFAM" id="SSF56059">
    <property type="entry name" value="Glutathione synthetase ATP-binding domain-like"/>
    <property type="match status" value="1"/>
</dbReference>
<comment type="similarity">
    <text evidence="2">Belongs to the D-alanine--D-alanine ligase family.</text>
</comment>
<evidence type="ECO:0000313" key="11">
    <source>
        <dbReference type="EMBL" id="CBH75679.1"/>
    </source>
</evidence>
<dbReference type="NCBIfam" id="TIGR01205">
    <property type="entry name" value="D_ala_D_alaTIGR"/>
    <property type="match status" value="1"/>
</dbReference>
<evidence type="ECO:0000256" key="8">
    <source>
        <dbReference type="ARBA" id="ARBA00022984"/>
    </source>
</evidence>
<dbReference type="EMBL" id="CABL01000014">
    <property type="protein sequence ID" value="CBH75679.1"/>
    <property type="molecule type" value="Genomic_DNA"/>
</dbReference>
<gene>
    <name evidence="11" type="primary">ddlB</name>
    <name evidence="11" type="ORF">CARN1_2542</name>
</gene>
<dbReference type="GO" id="GO:0009252">
    <property type="term" value="P:peptidoglycan biosynthetic process"/>
    <property type="evidence" value="ECO:0007669"/>
    <property type="project" value="UniProtKB-KW"/>
</dbReference>
<keyword evidence="4 11" id="KW-0436">Ligase</keyword>
<dbReference type="GO" id="GO:0005524">
    <property type="term" value="F:ATP binding"/>
    <property type="evidence" value="ECO:0007669"/>
    <property type="project" value="UniProtKB-KW"/>
</dbReference>
<keyword evidence="3" id="KW-0963">Cytoplasm</keyword>
<dbReference type="EC" id="6.3.2.4" evidence="11"/>
<organism evidence="11">
    <name type="scientific">mine drainage metagenome</name>
    <dbReference type="NCBI Taxonomy" id="410659"/>
    <lineage>
        <taxon>unclassified sequences</taxon>
        <taxon>metagenomes</taxon>
        <taxon>ecological metagenomes</taxon>
    </lineage>
</organism>
<dbReference type="Gene3D" id="3.40.50.20">
    <property type="match status" value="1"/>
</dbReference>
<dbReference type="InterPro" id="IPR005905">
    <property type="entry name" value="D_ala_D_ala"/>
</dbReference>
<dbReference type="AlphaFoldDB" id="E6PGU1"/>
<evidence type="ECO:0000256" key="3">
    <source>
        <dbReference type="ARBA" id="ARBA00022490"/>
    </source>
</evidence>
<evidence type="ECO:0000256" key="9">
    <source>
        <dbReference type="ARBA" id="ARBA00023316"/>
    </source>
</evidence>
<dbReference type="PROSITE" id="PS00844">
    <property type="entry name" value="DALA_DALA_LIGASE_2"/>
    <property type="match status" value="1"/>
</dbReference>
<dbReference type="Gene3D" id="3.30.1490.20">
    <property type="entry name" value="ATP-grasp fold, A domain"/>
    <property type="match status" value="1"/>
</dbReference>
<dbReference type="Pfam" id="PF01820">
    <property type="entry name" value="Dala_Dala_lig_N"/>
    <property type="match status" value="1"/>
</dbReference>
<evidence type="ECO:0000256" key="1">
    <source>
        <dbReference type="ARBA" id="ARBA00004496"/>
    </source>
</evidence>
<dbReference type="SUPFAM" id="SSF52440">
    <property type="entry name" value="PreATP-grasp domain"/>
    <property type="match status" value="1"/>
</dbReference>
<dbReference type="PANTHER" id="PTHR23132:SF23">
    <property type="entry name" value="D-ALANINE--D-ALANINE LIGASE B"/>
    <property type="match status" value="1"/>
</dbReference>
<dbReference type="PROSITE" id="PS50975">
    <property type="entry name" value="ATP_GRASP"/>
    <property type="match status" value="1"/>
</dbReference>
<dbReference type="InterPro" id="IPR016185">
    <property type="entry name" value="PreATP-grasp_dom_sf"/>
</dbReference>
<evidence type="ECO:0000256" key="5">
    <source>
        <dbReference type="ARBA" id="ARBA00022741"/>
    </source>
</evidence>
<dbReference type="PANTHER" id="PTHR23132">
    <property type="entry name" value="D-ALANINE--D-ALANINE LIGASE"/>
    <property type="match status" value="1"/>
</dbReference>
<comment type="caution">
    <text evidence="11">The sequence shown here is derived from an EMBL/GenBank/DDBJ whole genome shotgun (WGS) entry which is preliminary data.</text>
</comment>
<dbReference type="Gene3D" id="3.30.470.20">
    <property type="entry name" value="ATP-grasp fold, B domain"/>
    <property type="match status" value="1"/>
</dbReference>
<feature type="domain" description="ATP-grasp" evidence="10">
    <location>
        <begin position="105"/>
        <end position="302"/>
    </location>
</feature>
<dbReference type="InterPro" id="IPR011127">
    <property type="entry name" value="Dala_Dala_lig_N"/>
</dbReference>
<evidence type="ECO:0000259" key="10">
    <source>
        <dbReference type="PROSITE" id="PS50975"/>
    </source>
</evidence>
<evidence type="ECO:0000256" key="4">
    <source>
        <dbReference type="ARBA" id="ARBA00022598"/>
    </source>
</evidence>
<keyword evidence="5" id="KW-0547">Nucleotide-binding</keyword>
<dbReference type="Pfam" id="PF07478">
    <property type="entry name" value="Dala_Dala_lig_C"/>
    <property type="match status" value="1"/>
</dbReference>
<dbReference type="InterPro" id="IPR011095">
    <property type="entry name" value="Dala_Dala_lig_C"/>
</dbReference>
<dbReference type="HAMAP" id="MF_00047">
    <property type="entry name" value="Dala_Dala_lig"/>
    <property type="match status" value="1"/>
</dbReference>
<dbReference type="GO" id="GO:0005737">
    <property type="term" value="C:cytoplasm"/>
    <property type="evidence" value="ECO:0007669"/>
    <property type="project" value="UniProtKB-SubCell"/>
</dbReference>
<dbReference type="GO" id="GO:0008716">
    <property type="term" value="F:D-alanine-D-alanine ligase activity"/>
    <property type="evidence" value="ECO:0007669"/>
    <property type="project" value="UniProtKB-EC"/>
</dbReference>
<keyword evidence="9" id="KW-0961">Cell wall biogenesis/degradation</keyword>
<reference evidence="11" key="1">
    <citation type="submission" date="2009-10" db="EMBL/GenBank/DDBJ databases">
        <title>Diversity of trophic interactions inside an arsenic-rich microbial ecosystem.</title>
        <authorList>
            <person name="Bertin P.N."/>
            <person name="Heinrich-Salmeron A."/>
            <person name="Pelletier E."/>
            <person name="Goulhen-Chollet F."/>
            <person name="Arsene-Ploetze F."/>
            <person name="Gallien S."/>
            <person name="Calteau A."/>
            <person name="Vallenet D."/>
            <person name="Casiot C."/>
            <person name="Chane-Woon-Ming B."/>
            <person name="Giloteaux L."/>
            <person name="Barakat M."/>
            <person name="Bonnefoy V."/>
            <person name="Bruneel O."/>
            <person name="Chandler M."/>
            <person name="Cleiss J."/>
            <person name="Duran R."/>
            <person name="Elbaz-Poulichet F."/>
            <person name="Fonknechten N."/>
            <person name="Lauga B."/>
            <person name="Mornico D."/>
            <person name="Ortet P."/>
            <person name="Schaeffer C."/>
            <person name="Siguier P."/>
            <person name="Alexander Thil Smith A."/>
            <person name="Van Dorsselaer A."/>
            <person name="Weissenbach J."/>
            <person name="Medigue C."/>
            <person name="Le Paslier D."/>
        </authorList>
    </citation>
    <scope>NUCLEOTIDE SEQUENCE</scope>
</reference>
<name>E6PGU1_9ZZZZ</name>
<proteinExistence type="inferred from homology"/>
<dbReference type="PIRSF" id="PIRSF039102">
    <property type="entry name" value="Ddl/VanB"/>
    <property type="match status" value="1"/>
</dbReference>
<evidence type="ECO:0000256" key="2">
    <source>
        <dbReference type="ARBA" id="ARBA00010871"/>
    </source>
</evidence>
<accession>E6PGU1</accession>
<protein>
    <submittedName>
        <fullName evidence="11">D-alanine--D-alanine ligase B (D-alanylalanine synthetase B) (D-Ala-D-Ala ligase B)</fullName>
        <ecNumber evidence="11">6.3.2.4</ecNumber>
    </submittedName>
</protein>
<keyword evidence="6" id="KW-0067">ATP-binding</keyword>
<dbReference type="InterPro" id="IPR000291">
    <property type="entry name" value="D-Ala_lig_Van_CS"/>
</dbReference>
<keyword evidence="7" id="KW-0133">Cell shape</keyword>
<dbReference type="PROSITE" id="PS00843">
    <property type="entry name" value="DALA_DALA_LIGASE_1"/>
    <property type="match status" value="1"/>
</dbReference>
<dbReference type="GO" id="GO:0071555">
    <property type="term" value="P:cell wall organization"/>
    <property type="evidence" value="ECO:0007669"/>
    <property type="project" value="UniProtKB-KW"/>
</dbReference>
<dbReference type="GO" id="GO:0046872">
    <property type="term" value="F:metal ion binding"/>
    <property type="evidence" value="ECO:0007669"/>
    <property type="project" value="InterPro"/>
</dbReference>
<dbReference type="NCBIfam" id="NF002378">
    <property type="entry name" value="PRK01372.1"/>
    <property type="match status" value="1"/>
</dbReference>
<dbReference type="GO" id="GO:0008360">
    <property type="term" value="P:regulation of cell shape"/>
    <property type="evidence" value="ECO:0007669"/>
    <property type="project" value="UniProtKB-KW"/>
</dbReference>
<evidence type="ECO:0000256" key="7">
    <source>
        <dbReference type="ARBA" id="ARBA00022960"/>
    </source>
</evidence>
<dbReference type="InterPro" id="IPR013815">
    <property type="entry name" value="ATP_grasp_subdomain_1"/>
</dbReference>
<evidence type="ECO:0000256" key="6">
    <source>
        <dbReference type="ARBA" id="ARBA00022840"/>
    </source>
</evidence>
<dbReference type="InterPro" id="IPR011761">
    <property type="entry name" value="ATP-grasp"/>
</dbReference>